<protein>
    <recommendedName>
        <fullName evidence="4">Myb-like domain-containing protein</fullName>
    </recommendedName>
</protein>
<dbReference type="AlphaFoldDB" id="A0AAV8UJT4"/>
<accession>A0AAV8UJT4</accession>
<reference evidence="2 3" key="1">
    <citation type="journal article" date="2023" name="Nat. Commun.">
        <title>Origin of minicircular mitochondrial genomes in red algae.</title>
        <authorList>
            <person name="Lee Y."/>
            <person name="Cho C.H."/>
            <person name="Lee Y.M."/>
            <person name="Park S.I."/>
            <person name="Yang J.H."/>
            <person name="West J.A."/>
            <person name="Bhattacharya D."/>
            <person name="Yoon H.S."/>
        </authorList>
    </citation>
    <scope>NUCLEOTIDE SEQUENCE [LARGE SCALE GENOMIC DNA]</scope>
    <source>
        <strain evidence="2 3">CCMP1338</strain>
        <tissue evidence="2">Whole cell</tissue>
    </source>
</reference>
<evidence type="ECO:0000313" key="2">
    <source>
        <dbReference type="EMBL" id="KAJ8901527.1"/>
    </source>
</evidence>
<feature type="region of interest" description="Disordered" evidence="1">
    <location>
        <begin position="204"/>
        <end position="235"/>
    </location>
</feature>
<evidence type="ECO:0000256" key="1">
    <source>
        <dbReference type="SAM" id="MobiDB-lite"/>
    </source>
</evidence>
<name>A0AAV8UJT4_9RHOD</name>
<keyword evidence="3" id="KW-1185">Reference proteome</keyword>
<evidence type="ECO:0008006" key="4">
    <source>
        <dbReference type="Google" id="ProtNLM"/>
    </source>
</evidence>
<evidence type="ECO:0000313" key="3">
    <source>
        <dbReference type="Proteomes" id="UP001157974"/>
    </source>
</evidence>
<sequence length="377" mass="41429">MGRSARWTETEEIALCKAAIRLSGNDAVISKPETSSYAVRLRDAFLKHKPKREALVGLKEADILQELNTTVHWESRTPTACHKAWLKISAATLKFHEKLLAVEMDGSEFLYQSTPDEKIKIATHLYNRGGNLSEAQAAYLVDDVSGPSYPHLAAYRYLRSQNVLSGRPATEMAQQELGFGTHSPGQRGDGDILRGVLGVMEAPGFMSPGPKGEKGSTSTRTTSRKRKASEAELGVGKAPPPLVGRIVDDANKQLIADLEELCRYKMESDAKVMAIKREVYHWRVMSHPLLDPNIRRKYVRKQQQSVLQELDVKVKTDNELIDDHRSTMYMAESNEAPASKQAVVPEKAGASLSADCTGNLAFGKCGCTCRGSRGGCA</sequence>
<gene>
    <name evidence="2" type="ORF">NDN08_007371</name>
</gene>
<organism evidence="2 3">
    <name type="scientific">Rhodosorus marinus</name>
    <dbReference type="NCBI Taxonomy" id="101924"/>
    <lineage>
        <taxon>Eukaryota</taxon>
        <taxon>Rhodophyta</taxon>
        <taxon>Stylonematophyceae</taxon>
        <taxon>Stylonematales</taxon>
        <taxon>Stylonemataceae</taxon>
        <taxon>Rhodosorus</taxon>
    </lineage>
</organism>
<proteinExistence type="predicted"/>
<dbReference type="EMBL" id="JAMWBK010000011">
    <property type="protein sequence ID" value="KAJ8901527.1"/>
    <property type="molecule type" value="Genomic_DNA"/>
</dbReference>
<dbReference type="Proteomes" id="UP001157974">
    <property type="component" value="Unassembled WGS sequence"/>
</dbReference>
<comment type="caution">
    <text evidence="2">The sequence shown here is derived from an EMBL/GenBank/DDBJ whole genome shotgun (WGS) entry which is preliminary data.</text>
</comment>